<protein>
    <submittedName>
        <fullName evidence="2">Uncharacterized protein</fullName>
    </submittedName>
</protein>
<sequence>MADLVDEAVVSSGDGVDEFKMPSTEELLAAVDKMSGLTEDMKKELVDGILARGRGEDPLTAGDGGGHVDVAVRSASLEIIWILALISLILLVLGKRRYRFPLRNVNNHSCQSRLPITSLCITVCLHRLYFLSDPASITHIFVLEAVKIRLRQASSVFIREMDRLKALASFRTLVGLVANRTGSQGKLLRRIQARIVEERITLFCVVLYTCLATLFVVVFVFFGYKLYKSLVDRERRREEKKRQKLQKKKK</sequence>
<dbReference type="AlphaFoldDB" id="A0AAV8WCN2"/>
<dbReference type="EMBL" id="JANEYG010000003">
    <property type="protein sequence ID" value="KAJ8924445.1"/>
    <property type="molecule type" value="Genomic_DNA"/>
</dbReference>
<keyword evidence="3" id="KW-1185">Reference proteome</keyword>
<evidence type="ECO:0000313" key="2">
    <source>
        <dbReference type="EMBL" id="KAJ8924445.1"/>
    </source>
</evidence>
<feature type="transmembrane region" description="Helical" evidence="1">
    <location>
        <begin position="75"/>
        <end position="93"/>
    </location>
</feature>
<reference evidence="2 3" key="1">
    <citation type="journal article" date="2023" name="Insect Mol. Biol.">
        <title>Genome sequencing provides insights into the evolution of gene families encoding plant cell wall-degrading enzymes in longhorned beetles.</title>
        <authorList>
            <person name="Shin N.R."/>
            <person name="Okamura Y."/>
            <person name="Kirsch R."/>
            <person name="Pauchet Y."/>
        </authorList>
    </citation>
    <scope>NUCLEOTIDE SEQUENCE [LARGE SCALE GENOMIC DNA]</scope>
    <source>
        <strain evidence="2">EAD_L_NR</strain>
    </source>
</reference>
<proteinExistence type="predicted"/>
<feature type="transmembrane region" description="Helical" evidence="1">
    <location>
        <begin position="200"/>
        <end position="224"/>
    </location>
</feature>
<keyword evidence="1" id="KW-0812">Transmembrane</keyword>
<evidence type="ECO:0000256" key="1">
    <source>
        <dbReference type="SAM" id="Phobius"/>
    </source>
</evidence>
<name>A0AAV8WCN2_9CUCU</name>
<keyword evidence="1" id="KW-1133">Transmembrane helix</keyword>
<gene>
    <name evidence="2" type="ORF">NQ315_007242</name>
</gene>
<accession>A0AAV8WCN2</accession>
<evidence type="ECO:0000313" key="3">
    <source>
        <dbReference type="Proteomes" id="UP001159042"/>
    </source>
</evidence>
<organism evidence="2 3">
    <name type="scientific">Exocentrus adspersus</name>
    <dbReference type="NCBI Taxonomy" id="1586481"/>
    <lineage>
        <taxon>Eukaryota</taxon>
        <taxon>Metazoa</taxon>
        <taxon>Ecdysozoa</taxon>
        <taxon>Arthropoda</taxon>
        <taxon>Hexapoda</taxon>
        <taxon>Insecta</taxon>
        <taxon>Pterygota</taxon>
        <taxon>Neoptera</taxon>
        <taxon>Endopterygota</taxon>
        <taxon>Coleoptera</taxon>
        <taxon>Polyphaga</taxon>
        <taxon>Cucujiformia</taxon>
        <taxon>Chrysomeloidea</taxon>
        <taxon>Cerambycidae</taxon>
        <taxon>Lamiinae</taxon>
        <taxon>Acanthocinini</taxon>
        <taxon>Exocentrus</taxon>
    </lineage>
</organism>
<keyword evidence="1" id="KW-0472">Membrane</keyword>
<dbReference type="Proteomes" id="UP001159042">
    <property type="component" value="Unassembled WGS sequence"/>
</dbReference>
<comment type="caution">
    <text evidence="2">The sequence shown here is derived from an EMBL/GenBank/DDBJ whole genome shotgun (WGS) entry which is preliminary data.</text>
</comment>